<reference evidence="1 2" key="1">
    <citation type="submission" date="2021-05" db="EMBL/GenBank/DDBJ databases">
        <title>The draft genome of Geobacter pelophilus DSM 12255.</title>
        <authorList>
            <person name="Xu Z."/>
            <person name="Masuda Y."/>
            <person name="Itoh H."/>
            <person name="Senoo K."/>
        </authorList>
    </citation>
    <scope>NUCLEOTIDE SEQUENCE [LARGE SCALE GENOMIC DNA]</scope>
    <source>
        <strain evidence="1 2">DSM 12255</strain>
    </source>
</reference>
<dbReference type="Proteomes" id="UP000811899">
    <property type="component" value="Unassembled WGS sequence"/>
</dbReference>
<evidence type="ECO:0000313" key="1">
    <source>
        <dbReference type="EMBL" id="MBT0663925.1"/>
    </source>
</evidence>
<gene>
    <name evidence="1" type="ORF">KI809_06375</name>
</gene>
<dbReference type="SUPFAM" id="SSF53335">
    <property type="entry name" value="S-adenosyl-L-methionine-dependent methyltransferases"/>
    <property type="match status" value="1"/>
</dbReference>
<organism evidence="1 2">
    <name type="scientific">Geoanaerobacter pelophilus</name>
    <dbReference type="NCBI Taxonomy" id="60036"/>
    <lineage>
        <taxon>Bacteria</taxon>
        <taxon>Pseudomonadati</taxon>
        <taxon>Thermodesulfobacteriota</taxon>
        <taxon>Desulfuromonadia</taxon>
        <taxon>Geobacterales</taxon>
        <taxon>Geobacteraceae</taxon>
        <taxon>Geoanaerobacter</taxon>
    </lineage>
</organism>
<dbReference type="EMBL" id="JAHCVJ010000002">
    <property type="protein sequence ID" value="MBT0663925.1"/>
    <property type="molecule type" value="Genomic_DNA"/>
</dbReference>
<dbReference type="RefSeq" id="WP_214170701.1">
    <property type="nucleotide sequence ID" value="NZ_JAHCVJ010000002.1"/>
</dbReference>
<comment type="caution">
    <text evidence="1">The sequence shown here is derived from an EMBL/GenBank/DDBJ whole genome shotgun (WGS) entry which is preliminary data.</text>
</comment>
<dbReference type="Gene3D" id="3.40.50.150">
    <property type="entry name" value="Vaccinia Virus protein VP39"/>
    <property type="match status" value="1"/>
</dbReference>
<dbReference type="InterPro" id="IPR029063">
    <property type="entry name" value="SAM-dependent_MTases_sf"/>
</dbReference>
<sequence>MTIDCSNHSGEILDRSNSFDVIKCEQCGYIHITPLPTEEELNKIYGEEYYTVEKPLFIERQKEDIEWWRTIFDDRYTYLESRIGEAERTILDIGCGPGFFLQRGSERGWKGVGVEPSRQASAHAQSIGCEVHNLFLQQAEKELNGKNFNVIHMSEVLEHIPNPSEICAIAERLLNPGGILCVVVPNDYNPLQKVLRRQQEYRPYWLAPPHHINYFTFADMENLLQATGFTVIHKTAMFPMELFLLMGDNYVGNDQLGRECHGKRKRLDIALSSAELQPFRLELYELMSRHEIGREMIIYAQKPVQA</sequence>
<dbReference type="GO" id="GO:0008168">
    <property type="term" value="F:methyltransferase activity"/>
    <property type="evidence" value="ECO:0007669"/>
    <property type="project" value="UniProtKB-KW"/>
</dbReference>
<keyword evidence="1" id="KW-0489">Methyltransferase</keyword>
<dbReference type="GO" id="GO:0032259">
    <property type="term" value="P:methylation"/>
    <property type="evidence" value="ECO:0007669"/>
    <property type="project" value="UniProtKB-KW"/>
</dbReference>
<evidence type="ECO:0000313" key="2">
    <source>
        <dbReference type="Proteomes" id="UP000811899"/>
    </source>
</evidence>
<accession>A0AAW4L5T2</accession>
<protein>
    <submittedName>
        <fullName evidence="1">Methyltransferase domain-containing protein</fullName>
    </submittedName>
</protein>
<keyword evidence="2" id="KW-1185">Reference proteome</keyword>
<dbReference type="AlphaFoldDB" id="A0AAW4L5T2"/>
<proteinExistence type="predicted"/>
<dbReference type="Pfam" id="PF13489">
    <property type="entry name" value="Methyltransf_23"/>
    <property type="match status" value="1"/>
</dbReference>
<dbReference type="CDD" id="cd02440">
    <property type="entry name" value="AdoMet_MTases"/>
    <property type="match status" value="1"/>
</dbReference>
<name>A0AAW4L5T2_9BACT</name>
<dbReference type="PANTHER" id="PTHR43861">
    <property type="entry name" value="TRANS-ACONITATE 2-METHYLTRANSFERASE-RELATED"/>
    <property type="match status" value="1"/>
</dbReference>
<keyword evidence="1" id="KW-0808">Transferase</keyword>